<proteinExistence type="predicted"/>
<organism evidence="2 3">
    <name type="scientific">Exophiala viscosa</name>
    <dbReference type="NCBI Taxonomy" id="2486360"/>
    <lineage>
        <taxon>Eukaryota</taxon>
        <taxon>Fungi</taxon>
        <taxon>Dikarya</taxon>
        <taxon>Ascomycota</taxon>
        <taxon>Pezizomycotina</taxon>
        <taxon>Eurotiomycetes</taxon>
        <taxon>Chaetothyriomycetidae</taxon>
        <taxon>Chaetothyriales</taxon>
        <taxon>Herpotrichiellaceae</taxon>
        <taxon>Exophiala</taxon>
    </lineage>
</organism>
<evidence type="ECO:0000313" key="2">
    <source>
        <dbReference type="EMBL" id="KAI1618750.1"/>
    </source>
</evidence>
<comment type="caution">
    <text evidence="2">The sequence shown here is derived from an EMBL/GenBank/DDBJ whole genome shotgun (WGS) entry which is preliminary data.</text>
</comment>
<accession>A0AAN6E603</accession>
<dbReference type="EMBL" id="MU404350">
    <property type="protein sequence ID" value="KAI1618750.1"/>
    <property type="molecule type" value="Genomic_DNA"/>
</dbReference>
<feature type="compositionally biased region" description="Basic and acidic residues" evidence="1">
    <location>
        <begin position="161"/>
        <end position="175"/>
    </location>
</feature>
<evidence type="ECO:0000256" key="1">
    <source>
        <dbReference type="SAM" id="MobiDB-lite"/>
    </source>
</evidence>
<evidence type="ECO:0000313" key="3">
    <source>
        <dbReference type="Proteomes" id="UP001203852"/>
    </source>
</evidence>
<feature type="region of interest" description="Disordered" evidence="1">
    <location>
        <begin position="150"/>
        <end position="175"/>
    </location>
</feature>
<gene>
    <name evidence="2" type="ORF">EDD36DRAFT_480690</name>
</gene>
<dbReference type="AlphaFoldDB" id="A0AAN6E603"/>
<keyword evidence="3" id="KW-1185">Reference proteome</keyword>
<name>A0AAN6E603_9EURO</name>
<protein>
    <submittedName>
        <fullName evidence="2">Uncharacterized protein</fullName>
    </submittedName>
</protein>
<feature type="region of interest" description="Disordered" evidence="1">
    <location>
        <begin position="1"/>
        <end position="20"/>
    </location>
</feature>
<dbReference type="Proteomes" id="UP001203852">
    <property type="component" value="Unassembled WGS sequence"/>
</dbReference>
<sequence length="209" mass="23363">MATNNGSDPGQLQELATTPVRSGVVHSADSVVREGALYALLNKSGPPESAVNLIYELIEVCMKEGSPEAHNVKLQIRDELEALLRDKWDNSLIVSFMRSRGARSRVKTRISKERLKLKVKALAGELSKKAGELSKKASQLESTLNAYCIDQEDPSNGGDRTASHTREGIARKRKREDDLDKEFQELEDLKLEWKKLRTELDTGHLLENP</sequence>
<reference evidence="2" key="1">
    <citation type="journal article" date="2022" name="bioRxiv">
        <title>Deciphering the potential niche of two novel black yeast fungi from a biological soil crust based on their genomes, phenotypes, and melanin regulation.</title>
        <authorList>
            <consortium name="DOE Joint Genome Institute"/>
            <person name="Carr E.C."/>
            <person name="Barton Q."/>
            <person name="Grambo S."/>
            <person name="Sullivan M."/>
            <person name="Renfro C.M."/>
            <person name="Kuo A."/>
            <person name="Pangilinan J."/>
            <person name="Lipzen A."/>
            <person name="Keymanesh K."/>
            <person name="Savage E."/>
            <person name="Barry K."/>
            <person name="Grigoriev I.V."/>
            <person name="Riekhof W.R."/>
            <person name="Harris S.S."/>
        </authorList>
    </citation>
    <scope>NUCLEOTIDE SEQUENCE</scope>
    <source>
        <strain evidence="2">JF 03-4F</strain>
    </source>
</reference>